<proteinExistence type="predicted"/>
<name>A0A8J6HUM4_TENMO</name>
<reference evidence="1" key="2">
    <citation type="submission" date="2021-08" db="EMBL/GenBank/DDBJ databases">
        <authorList>
            <person name="Eriksson T."/>
        </authorList>
    </citation>
    <scope>NUCLEOTIDE SEQUENCE</scope>
    <source>
        <strain evidence="1">Stoneville</strain>
        <tissue evidence="1">Whole head</tissue>
    </source>
</reference>
<evidence type="ECO:0000313" key="2">
    <source>
        <dbReference type="Proteomes" id="UP000719412"/>
    </source>
</evidence>
<evidence type="ECO:0000313" key="1">
    <source>
        <dbReference type="EMBL" id="KAH0820999.1"/>
    </source>
</evidence>
<gene>
    <name evidence="1" type="ORF">GEV33_001792</name>
</gene>
<dbReference type="EMBL" id="JABDTM020009768">
    <property type="protein sequence ID" value="KAH0820999.1"/>
    <property type="molecule type" value="Genomic_DNA"/>
</dbReference>
<reference evidence="1" key="1">
    <citation type="journal article" date="2020" name="J Insects Food Feed">
        <title>The yellow mealworm (Tenebrio molitor) genome: a resource for the emerging insects as food and feed industry.</title>
        <authorList>
            <person name="Eriksson T."/>
            <person name="Andere A."/>
            <person name="Kelstrup H."/>
            <person name="Emery V."/>
            <person name="Picard C."/>
        </authorList>
    </citation>
    <scope>NUCLEOTIDE SEQUENCE</scope>
    <source>
        <strain evidence="1">Stoneville</strain>
        <tissue evidence="1">Whole head</tissue>
    </source>
</reference>
<keyword evidence="2" id="KW-1185">Reference proteome</keyword>
<organism evidence="1 2">
    <name type="scientific">Tenebrio molitor</name>
    <name type="common">Yellow mealworm beetle</name>
    <dbReference type="NCBI Taxonomy" id="7067"/>
    <lineage>
        <taxon>Eukaryota</taxon>
        <taxon>Metazoa</taxon>
        <taxon>Ecdysozoa</taxon>
        <taxon>Arthropoda</taxon>
        <taxon>Hexapoda</taxon>
        <taxon>Insecta</taxon>
        <taxon>Pterygota</taxon>
        <taxon>Neoptera</taxon>
        <taxon>Endopterygota</taxon>
        <taxon>Coleoptera</taxon>
        <taxon>Polyphaga</taxon>
        <taxon>Cucujiformia</taxon>
        <taxon>Tenebrionidae</taxon>
        <taxon>Tenebrio</taxon>
    </lineage>
</organism>
<comment type="caution">
    <text evidence="1">The sequence shown here is derived from an EMBL/GenBank/DDBJ whole genome shotgun (WGS) entry which is preliminary data.</text>
</comment>
<accession>A0A8J6HUM4</accession>
<dbReference type="Proteomes" id="UP000719412">
    <property type="component" value="Unassembled WGS sequence"/>
</dbReference>
<dbReference type="AlphaFoldDB" id="A0A8J6HUM4"/>
<protein>
    <submittedName>
        <fullName evidence="1">Uncharacterized protein</fullName>
    </submittedName>
</protein>
<sequence length="737" mass="85906">MKSQNLANLILKLTVDDAVQDFALSSDDSTFGAFDDIVSCRLSSIIIYLQVKDVCEPFDLILYTNQKFDFEAEKEQIVFDTGTNTINLAMTKKCEVHPENIRAPMIGKERVNVENRILREAILKFDVTIFDKTSEDLVKRIWSFDSNKLLYDAEAQELAVDYQLTFNDQTALLWLMDRYPLLVVDSDTTREAIKLSSPKKIVLFSDNDHIDNFTNLSVLRKLSDLEKHPEIYKTVVDKFRCAIQLKTNAFPLRKFLRENKNIQEIVTTDKLVSMINGPLVICADNEVLPPLYIPRHISRNIIDVKIFEKMDEDTLIFICCWKKNSKLLDGFRTVDVEELLKNDEYGEESGRIICISESEGSWEKFEECCSKMKKAKAHQFSMTEGEELEWVRSKHGVEDLKAFRVERGSMEESELLKYENNINIVCAESGMGKTELMKQKKNDVQAFKEYIIDRIYKRYEKFDVKFLKMLIIDTKSVVVRYIWDGLDEVSSESLKIVKKLIRDLSAEGSKHWITSRNILKKDLEQYFKTFSRTIKEFDEKQQQEYIDDKLSHLSHTLKKTSENIITTIRSSSSDGVLRFPLLAYILTELFKVDGSGSTYEWLTNGSFSIAKLYQHFVEQNFHRYYMDKLGWNRNSEGQMDTYENNKKERIENYEKIAIKMYFEEEIARNKMSLHVDDFLIQIKYHGDPVGIITRIVESNYHVFLHSSFTDYFAGSYLAKNDPQGSGGSWILLLRRQT</sequence>